<evidence type="ECO:0000313" key="2">
    <source>
        <dbReference type="EMBL" id="MCI49144.1"/>
    </source>
</evidence>
<keyword evidence="3" id="KW-1185">Reference proteome</keyword>
<dbReference type="AlphaFoldDB" id="A0A392SLS6"/>
<evidence type="ECO:0000313" key="3">
    <source>
        <dbReference type="Proteomes" id="UP000265520"/>
    </source>
</evidence>
<evidence type="ECO:0000256" key="1">
    <source>
        <dbReference type="SAM" id="MobiDB-lite"/>
    </source>
</evidence>
<feature type="non-terminal residue" evidence="2">
    <location>
        <position position="1"/>
    </location>
</feature>
<protein>
    <submittedName>
        <fullName evidence="2">Uncharacterized protein</fullName>
    </submittedName>
</protein>
<name>A0A392SLS6_9FABA</name>
<sequence>APEEPAGSAKTFQELVNLGYTSKTSFNQGHTSPRWGAPVSVSWSKS</sequence>
<accession>A0A392SLS6</accession>
<dbReference type="Proteomes" id="UP000265520">
    <property type="component" value="Unassembled WGS sequence"/>
</dbReference>
<organism evidence="2 3">
    <name type="scientific">Trifolium medium</name>
    <dbReference type="NCBI Taxonomy" id="97028"/>
    <lineage>
        <taxon>Eukaryota</taxon>
        <taxon>Viridiplantae</taxon>
        <taxon>Streptophyta</taxon>
        <taxon>Embryophyta</taxon>
        <taxon>Tracheophyta</taxon>
        <taxon>Spermatophyta</taxon>
        <taxon>Magnoliopsida</taxon>
        <taxon>eudicotyledons</taxon>
        <taxon>Gunneridae</taxon>
        <taxon>Pentapetalae</taxon>
        <taxon>rosids</taxon>
        <taxon>fabids</taxon>
        <taxon>Fabales</taxon>
        <taxon>Fabaceae</taxon>
        <taxon>Papilionoideae</taxon>
        <taxon>50 kb inversion clade</taxon>
        <taxon>NPAAA clade</taxon>
        <taxon>Hologalegina</taxon>
        <taxon>IRL clade</taxon>
        <taxon>Trifolieae</taxon>
        <taxon>Trifolium</taxon>
    </lineage>
</organism>
<proteinExistence type="predicted"/>
<reference evidence="2 3" key="1">
    <citation type="journal article" date="2018" name="Front. Plant Sci.">
        <title>Red Clover (Trifolium pratense) and Zigzag Clover (T. medium) - A Picture of Genomic Similarities and Differences.</title>
        <authorList>
            <person name="Dluhosova J."/>
            <person name="Istvanek J."/>
            <person name="Nedelnik J."/>
            <person name="Repkova J."/>
        </authorList>
    </citation>
    <scope>NUCLEOTIDE SEQUENCE [LARGE SCALE GENOMIC DNA]</scope>
    <source>
        <strain evidence="3">cv. 10/8</strain>
        <tissue evidence="2">Leaf</tissue>
    </source>
</reference>
<feature type="region of interest" description="Disordered" evidence="1">
    <location>
        <begin position="26"/>
        <end position="46"/>
    </location>
</feature>
<comment type="caution">
    <text evidence="2">The sequence shown here is derived from an EMBL/GenBank/DDBJ whole genome shotgun (WGS) entry which is preliminary data.</text>
</comment>
<dbReference type="EMBL" id="LXQA010396649">
    <property type="protein sequence ID" value="MCI49144.1"/>
    <property type="molecule type" value="Genomic_DNA"/>
</dbReference>